<dbReference type="OrthoDB" id="9134629at2"/>
<dbReference type="InterPro" id="IPR029052">
    <property type="entry name" value="Metallo-depent_PP-like"/>
</dbReference>
<dbReference type="InterPro" id="IPR004843">
    <property type="entry name" value="Calcineurin-like_PHP"/>
</dbReference>
<name>A0A0A0DBL9_9PROT</name>
<dbReference type="EMBL" id="JANX01000001">
    <property type="protein sequence ID" value="KGM36116.1"/>
    <property type="molecule type" value="Genomic_DNA"/>
</dbReference>
<reference evidence="2 3" key="1">
    <citation type="submission" date="2014-01" db="EMBL/GenBank/DDBJ databases">
        <title>Genome sequence determination for a cystic fibrosis isolate, Inquilinus limosus.</title>
        <authorList>
            <person name="Pino M."/>
            <person name="Di Conza J."/>
            <person name="Gutkind G."/>
        </authorList>
    </citation>
    <scope>NUCLEOTIDE SEQUENCE [LARGE SCALE GENOMIC DNA]</scope>
    <source>
        <strain evidence="2 3">MP06</strain>
    </source>
</reference>
<dbReference type="RefSeq" id="WP_034830446.1">
    <property type="nucleotide sequence ID" value="NZ_JANX01000001.1"/>
</dbReference>
<dbReference type="SUPFAM" id="SSF56300">
    <property type="entry name" value="Metallo-dependent phosphatases"/>
    <property type="match status" value="1"/>
</dbReference>
<evidence type="ECO:0000313" key="3">
    <source>
        <dbReference type="Proteomes" id="UP000029995"/>
    </source>
</evidence>
<dbReference type="Pfam" id="PF00149">
    <property type="entry name" value="Metallophos"/>
    <property type="match status" value="1"/>
</dbReference>
<accession>A0A0A0DBL9</accession>
<organism evidence="2 3">
    <name type="scientific">Inquilinus limosus MP06</name>
    <dbReference type="NCBI Taxonomy" id="1398085"/>
    <lineage>
        <taxon>Bacteria</taxon>
        <taxon>Pseudomonadati</taxon>
        <taxon>Pseudomonadota</taxon>
        <taxon>Alphaproteobacteria</taxon>
        <taxon>Rhodospirillales</taxon>
        <taxon>Rhodospirillaceae</taxon>
        <taxon>Inquilinus</taxon>
    </lineage>
</organism>
<protein>
    <recommendedName>
        <fullName evidence="1">Calcineurin-like phosphoesterase domain-containing protein</fullName>
    </recommendedName>
</protein>
<evidence type="ECO:0000313" key="2">
    <source>
        <dbReference type="EMBL" id="KGM36116.1"/>
    </source>
</evidence>
<dbReference type="Proteomes" id="UP000029995">
    <property type="component" value="Unassembled WGS sequence"/>
</dbReference>
<feature type="domain" description="Calcineurin-like phosphoesterase" evidence="1">
    <location>
        <begin position="126"/>
        <end position="231"/>
    </location>
</feature>
<dbReference type="AlphaFoldDB" id="A0A0A0DBL9"/>
<sequence length="383" mass="44793">MSKKIINGVVQDNYVRDEHGYNFRPEWTAQQCVDELRRVAELIPDQFVTRTFFRKNSIISDATWDRYFGTMEEFRRQAGIQLHRGAHRMELHIARHASKDRYRAMNEEKAGYEDKYLMPASGRWQTVLGCNDIHDIECDPFWLRVFLDTVERVQPDKLVLNGDGFDLPEFGKYSVDPRTWDVVKRIRWMHTNFLGPIRQRAPNTEVIWIEGNHEYRLLRHLADQSPQMQVVLAELHGFTVPKLLGLDEFGVNYISRTDLAAEHKGDIKEELKRNFWIGYDCLAACHFPEGERMGLPGWNGHHHSYHAKTHYSPVFGTYQWSQFGAGHRRWAEYTTGEKWTNGFGLLHVDTVKKHVLTEYIDVRDFAVVGGRFYERSAAEAVFA</sequence>
<evidence type="ECO:0000259" key="1">
    <source>
        <dbReference type="Pfam" id="PF00149"/>
    </source>
</evidence>
<proteinExistence type="predicted"/>
<gene>
    <name evidence="2" type="ORF">P409_00260</name>
</gene>
<dbReference type="GO" id="GO:0016787">
    <property type="term" value="F:hydrolase activity"/>
    <property type="evidence" value="ECO:0007669"/>
    <property type="project" value="InterPro"/>
</dbReference>
<comment type="caution">
    <text evidence="2">The sequence shown here is derived from an EMBL/GenBank/DDBJ whole genome shotgun (WGS) entry which is preliminary data.</text>
</comment>